<dbReference type="Proteomes" id="UP000199205">
    <property type="component" value="Unassembled WGS sequence"/>
</dbReference>
<name>A0A1C3XG93_9HYPH</name>
<feature type="transmembrane region" description="Helical" evidence="5">
    <location>
        <begin position="163"/>
        <end position="189"/>
    </location>
</feature>
<dbReference type="InterPro" id="IPR036640">
    <property type="entry name" value="ABC1_TM_sf"/>
</dbReference>
<protein>
    <submittedName>
        <fullName evidence="7">ABC transporter transmembrane region</fullName>
    </submittedName>
</protein>
<evidence type="ECO:0000313" key="8">
    <source>
        <dbReference type="Proteomes" id="UP000199205"/>
    </source>
</evidence>
<dbReference type="AlphaFoldDB" id="A0A1C3XG93"/>
<accession>A0A1C3XG93</accession>
<evidence type="ECO:0000256" key="1">
    <source>
        <dbReference type="ARBA" id="ARBA00004651"/>
    </source>
</evidence>
<dbReference type="InterPro" id="IPR011527">
    <property type="entry name" value="ABC1_TM_dom"/>
</dbReference>
<reference evidence="7 8" key="1">
    <citation type="submission" date="2016-08" db="EMBL/GenBank/DDBJ databases">
        <authorList>
            <person name="Seilhamer J.J."/>
        </authorList>
    </citation>
    <scope>NUCLEOTIDE SEQUENCE [LARGE SCALE GENOMIC DNA]</scope>
    <source>
        <strain evidence="7 8">P1-7</strain>
    </source>
</reference>
<evidence type="ECO:0000259" key="6">
    <source>
        <dbReference type="PROSITE" id="PS50929"/>
    </source>
</evidence>
<dbReference type="Gene3D" id="1.20.1560.10">
    <property type="entry name" value="ABC transporter type 1, transmembrane domain"/>
    <property type="match status" value="1"/>
</dbReference>
<dbReference type="PROSITE" id="PS50929">
    <property type="entry name" value="ABC_TM1F"/>
    <property type="match status" value="1"/>
</dbReference>
<dbReference type="EMBL" id="FMAF01000038">
    <property type="protein sequence ID" value="SCB51297.1"/>
    <property type="molecule type" value="Genomic_DNA"/>
</dbReference>
<dbReference type="Pfam" id="PF00664">
    <property type="entry name" value="ABC_membrane"/>
    <property type="match status" value="1"/>
</dbReference>
<keyword evidence="4 5" id="KW-0472">Membrane</keyword>
<dbReference type="SUPFAM" id="SSF90123">
    <property type="entry name" value="ABC transporter transmembrane region"/>
    <property type="match status" value="1"/>
</dbReference>
<gene>
    <name evidence="7" type="ORF">GA0061101_13832</name>
</gene>
<dbReference type="GO" id="GO:0005886">
    <property type="term" value="C:plasma membrane"/>
    <property type="evidence" value="ECO:0007669"/>
    <property type="project" value="UniProtKB-SubCell"/>
</dbReference>
<feature type="transmembrane region" description="Helical" evidence="5">
    <location>
        <begin position="256"/>
        <end position="278"/>
    </location>
</feature>
<feature type="transmembrane region" description="Helical" evidence="5">
    <location>
        <begin position="38"/>
        <end position="60"/>
    </location>
</feature>
<organism evidence="7 8">
    <name type="scientific">Rhizobium lusitanum</name>
    <dbReference type="NCBI Taxonomy" id="293958"/>
    <lineage>
        <taxon>Bacteria</taxon>
        <taxon>Pseudomonadati</taxon>
        <taxon>Pseudomonadota</taxon>
        <taxon>Alphaproteobacteria</taxon>
        <taxon>Hyphomicrobiales</taxon>
        <taxon>Rhizobiaceae</taxon>
        <taxon>Rhizobium/Agrobacterium group</taxon>
        <taxon>Rhizobium</taxon>
    </lineage>
</organism>
<comment type="subcellular location">
    <subcellularLocation>
        <location evidence="1">Cell membrane</location>
        <topology evidence="1">Multi-pass membrane protein</topology>
    </subcellularLocation>
</comment>
<dbReference type="GO" id="GO:0140359">
    <property type="term" value="F:ABC-type transporter activity"/>
    <property type="evidence" value="ECO:0007669"/>
    <property type="project" value="InterPro"/>
</dbReference>
<feature type="transmembrane region" description="Helical" evidence="5">
    <location>
        <begin position="72"/>
        <end position="94"/>
    </location>
</feature>
<evidence type="ECO:0000256" key="3">
    <source>
        <dbReference type="ARBA" id="ARBA00022989"/>
    </source>
</evidence>
<keyword evidence="3 5" id="KW-1133">Transmembrane helix</keyword>
<dbReference type="RefSeq" id="WP_342587934.1">
    <property type="nucleotide sequence ID" value="NZ_FMAF01000038.1"/>
</dbReference>
<sequence>MTILKKFRGSKAATSRQIPKEIVLPRTLYGFVFRVSGWHQLAVAMLSIVLFTAGTIPLEIQRRIVNAATENGSYRTIAILVLIYVLLALIEGAVKLGLNIYSSWIGEAAVRWLRLQVFEASQTSLTDGTMMASEGVQLSIILAEAEPVGGFVGTSVSEPLLQIGILTAVCGYLVYLQPLMTIIVVTIFLPQSGFVPIMQAAINRRVGKRIGIMRNVSEDIVQMGQAIDTNGLQASRIGGVFRINMSIYKIKFTMNFMMNLMTQMGYAGIFAMGGYFVVSGKTEIGTVVAFVSGLSKINDPWGDLVNWYRDLRVTQVKYGLIYNSAQVGTAIAGELPGSTPFPAARS</sequence>
<evidence type="ECO:0000256" key="2">
    <source>
        <dbReference type="ARBA" id="ARBA00022692"/>
    </source>
</evidence>
<evidence type="ECO:0000256" key="5">
    <source>
        <dbReference type="SAM" id="Phobius"/>
    </source>
</evidence>
<feature type="domain" description="ABC transmembrane type-1" evidence="6">
    <location>
        <begin position="41"/>
        <end position="311"/>
    </location>
</feature>
<dbReference type="GO" id="GO:0005524">
    <property type="term" value="F:ATP binding"/>
    <property type="evidence" value="ECO:0007669"/>
    <property type="project" value="InterPro"/>
</dbReference>
<evidence type="ECO:0000313" key="7">
    <source>
        <dbReference type="EMBL" id="SCB51297.1"/>
    </source>
</evidence>
<evidence type="ECO:0000256" key="4">
    <source>
        <dbReference type="ARBA" id="ARBA00023136"/>
    </source>
</evidence>
<proteinExistence type="predicted"/>
<keyword evidence="2 5" id="KW-0812">Transmembrane</keyword>